<dbReference type="InterPro" id="IPR057268">
    <property type="entry name" value="Ribosomal_L18"/>
</dbReference>
<evidence type="ECO:0000256" key="5">
    <source>
        <dbReference type="ARBA" id="ARBA00023274"/>
    </source>
</evidence>
<dbReference type="EMBL" id="UZAN01049853">
    <property type="protein sequence ID" value="VDP87771.1"/>
    <property type="molecule type" value="Genomic_DNA"/>
</dbReference>
<dbReference type="GO" id="GO:1990904">
    <property type="term" value="C:ribonucleoprotein complex"/>
    <property type="evidence" value="ECO:0007669"/>
    <property type="project" value="UniProtKB-KW"/>
</dbReference>
<keyword evidence="4" id="KW-0496">Mitochondrion</keyword>
<reference evidence="6 7" key="1">
    <citation type="submission" date="2018-11" db="EMBL/GenBank/DDBJ databases">
        <authorList>
            <consortium name="Pathogen Informatics"/>
        </authorList>
    </citation>
    <scope>NUCLEOTIDE SEQUENCE [LARGE SCALE GENOMIC DNA]</scope>
    <source>
        <strain evidence="6 7">Egypt</strain>
    </source>
</reference>
<dbReference type="AlphaFoldDB" id="A0A3P8GYW9"/>
<evidence type="ECO:0000313" key="6">
    <source>
        <dbReference type="EMBL" id="VDP87771.1"/>
    </source>
</evidence>
<dbReference type="GO" id="GO:0003735">
    <property type="term" value="F:structural constituent of ribosome"/>
    <property type="evidence" value="ECO:0007669"/>
    <property type="project" value="InterPro"/>
</dbReference>
<evidence type="ECO:0000256" key="2">
    <source>
        <dbReference type="ARBA" id="ARBA00007116"/>
    </source>
</evidence>
<gene>
    <name evidence="6" type="ORF">ECPE_LOCUS10881</name>
</gene>
<name>A0A3P8GYW9_9TREM</name>
<dbReference type="Proteomes" id="UP000272942">
    <property type="component" value="Unassembled WGS sequence"/>
</dbReference>
<dbReference type="InterPro" id="IPR036967">
    <property type="entry name" value="Ribosomal_uS11_sf"/>
</dbReference>
<keyword evidence="3" id="KW-0689">Ribosomal protein</keyword>
<evidence type="ECO:0000256" key="4">
    <source>
        <dbReference type="ARBA" id="ARBA00023128"/>
    </source>
</evidence>
<dbReference type="GO" id="GO:0006412">
    <property type="term" value="P:translation"/>
    <property type="evidence" value="ECO:0007669"/>
    <property type="project" value="InterPro"/>
</dbReference>
<dbReference type="Gene3D" id="3.30.420.80">
    <property type="entry name" value="Ribosomal protein S11"/>
    <property type="match status" value="1"/>
</dbReference>
<keyword evidence="7" id="KW-1185">Reference proteome</keyword>
<dbReference type="OrthoDB" id="201635at2759"/>
<comment type="similarity">
    <text evidence="2">Belongs to the universal ribosomal protein uL18 family.</text>
</comment>
<dbReference type="GO" id="GO:0005739">
    <property type="term" value="C:mitochondrion"/>
    <property type="evidence" value="ECO:0007669"/>
    <property type="project" value="UniProtKB-SubCell"/>
</dbReference>
<dbReference type="CDD" id="cd00432">
    <property type="entry name" value="Ribosomal_L18_L5e"/>
    <property type="match status" value="1"/>
</dbReference>
<dbReference type="GO" id="GO:0005840">
    <property type="term" value="C:ribosome"/>
    <property type="evidence" value="ECO:0007669"/>
    <property type="project" value="UniProtKB-KW"/>
</dbReference>
<sequence>MLGRAPKRKGWEFQSPRTDYWHKVYLKRGVYHTSGLVVHSSGFTVVTASTREPSIQKHLYSCVDVSAAENIGRILAYRCHQCGLINLFFDSVESPLNNESVSSG</sequence>
<protein>
    <submittedName>
        <fullName evidence="6">Uncharacterized protein</fullName>
    </submittedName>
</protein>
<comment type="subcellular location">
    <subcellularLocation>
        <location evidence="1">Mitochondrion</location>
    </subcellularLocation>
</comment>
<evidence type="ECO:0000313" key="7">
    <source>
        <dbReference type="Proteomes" id="UP000272942"/>
    </source>
</evidence>
<keyword evidence="5" id="KW-0687">Ribonucleoprotein</keyword>
<evidence type="ECO:0000256" key="3">
    <source>
        <dbReference type="ARBA" id="ARBA00022980"/>
    </source>
</evidence>
<evidence type="ECO:0000256" key="1">
    <source>
        <dbReference type="ARBA" id="ARBA00004173"/>
    </source>
</evidence>
<proteinExistence type="inferred from homology"/>
<dbReference type="SUPFAM" id="SSF53137">
    <property type="entry name" value="Translational machinery components"/>
    <property type="match status" value="1"/>
</dbReference>
<organism evidence="6 7">
    <name type="scientific">Echinostoma caproni</name>
    <dbReference type="NCBI Taxonomy" id="27848"/>
    <lineage>
        <taxon>Eukaryota</taxon>
        <taxon>Metazoa</taxon>
        <taxon>Spiralia</taxon>
        <taxon>Lophotrochozoa</taxon>
        <taxon>Platyhelminthes</taxon>
        <taxon>Trematoda</taxon>
        <taxon>Digenea</taxon>
        <taxon>Plagiorchiida</taxon>
        <taxon>Echinostomata</taxon>
        <taxon>Echinostomatoidea</taxon>
        <taxon>Echinostomatidae</taxon>
        <taxon>Echinostoma</taxon>
    </lineage>
</organism>
<accession>A0A3P8GYW9</accession>